<evidence type="ECO:0000313" key="5">
    <source>
        <dbReference type="Proteomes" id="UP001449795"/>
    </source>
</evidence>
<dbReference type="PANTHER" id="PTHR43542:SF1">
    <property type="entry name" value="METHYLTRANSFERASE"/>
    <property type="match status" value="1"/>
</dbReference>
<sequence length="212" mass="21680">MRIVAGTWRGRALTAPPGRTTRPTADRVRQALFDMLLHAPWAGRDRIAGARVLDAFAGTGALGLEALSRGAARCVFFETDRAALAALRANIAACGAGDAALVRPADVTHPPPGPACDLLFLDPPYGKGLPARALAALGAAGWIAPGALVVVETAADEALPEDGSLLSGFLRAAPPLAERRHGAARLSVWRAAPGQTATGQTATGRAATGMPE</sequence>
<evidence type="ECO:0000256" key="2">
    <source>
        <dbReference type="ARBA" id="ARBA00022679"/>
    </source>
</evidence>
<keyword evidence="1 4" id="KW-0489">Methyltransferase</keyword>
<keyword evidence="2 4" id="KW-0808">Transferase</keyword>
<dbReference type="GO" id="GO:0052913">
    <property type="term" value="F:16S rRNA (guanine(966)-N(2))-methyltransferase activity"/>
    <property type="evidence" value="ECO:0007669"/>
    <property type="project" value="UniProtKB-EC"/>
</dbReference>
<name>A0ABZ3D1F7_9PROT</name>
<accession>A0ABZ3D1F7</accession>
<gene>
    <name evidence="4" type="primary">rsmD</name>
    <name evidence="4" type="ORF">AAC691_14640</name>
</gene>
<organism evidence="4 5">
    <name type="scientific">Nguyenibacter vanlangensis</name>
    <dbReference type="NCBI Taxonomy" id="1216886"/>
    <lineage>
        <taxon>Bacteria</taxon>
        <taxon>Pseudomonadati</taxon>
        <taxon>Pseudomonadota</taxon>
        <taxon>Alphaproteobacteria</taxon>
        <taxon>Acetobacterales</taxon>
        <taxon>Acetobacteraceae</taxon>
        <taxon>Nguyenibacter</taxon>
    </lineage>
</organism>
<protein>
    <submittedName>
        <fullName evidence="4">16S rRNA (Guanine(966)-N(2))-methyltransferase RsmD</fullName>
        <ecNumber evidence="4">2.1.1.171</ecNumber>
    </submittedName>
</protein>
<dbReference type="EC" id="2.1.1.171" evidence="4"/>
<evidence type="ECO:0000256" key="3">
    <source>
        <dbReference type="SAM" id="MobiDB-lite"/>
    </source>
</evidence>
<dbReference type="CDD" id="cd02440">
    <property type="entry name" value="AdoMet_MTases"/>
    <property type="match status" value="1"/>
</dbReference>
<evidence type="ECO:0000256" key="1">
    <source>
        <dbReference type="ARBA" id="ARBA00022603"/>
    </source>
</evidence>
<dbReference type="Pfam" id="PF03602">
    <property type="entry name" value="Cons_hypoth95"/>
    <property type="match status" value="1"/>
</dbReference>
<feature type="region of interest" description="Disordered" evidence="3">
    <location>
        <begin position="192"/>
        <end position="212"/>
    </location>
</feature>
<dbReference type="Proteomes" id="UP001449795">
    <property type="component" value="Chromosome"/>
</dbReference>
<dbReference type="InterPro" id="IPR004398">
    <property type="entry name" value="RNA_MeTrfase_RsmD"/>
</dbReference>
<dbReference type="PANTHER" id="PTHR43542">
    <property type="entry name" value="METHYLTRANSFERASE"/>
    <property type="match status" value="1"/>
</dbReference>
<dbReference type="NCBIfam" id="TIGR00095">
    <property type="entry name" value="16S rRNA (guanine(966)-N(2))-methyltransferase RsmD"/>
    <property type="match status" value="1"/>
</dbReference>
<evidence type="ECO:0000313" key="4">
    <source>
        <dbReference type="EMBL" id="XAE41525.1"/>
    </source>
</evidence>
<dbReference type="EMBL" id="CP152276">
    <property type="protein sequence ID" value="XAE41525.1"/>
    <property type="molecule type" value="Genomic_DNA"/>
</dbReference>
<keyword evidence="5" id="KW-1185">Reference proteome</keyword>
<reference evidence="4 5" key="1">
    <citation type="submission" date="2024-04" db="EMBL/GenBank/DDBJ databases">
        <title>Complete genome sequence of Nguyenibacter vanlangesis HBCM-1154, a strain capable of nitrogen fixation, IAA production, and phosphorus solubilization isolated from sugarcane soil.</title>
        <authorList>
            <person name="MY HANH P."/>
        </authorList>
    </citation>
    <scope>NUCLEOTIDE SEQUENCE [LARGE SCALE GENOMIC DNA]</scope>
    <source>
        <strain evidence="4 5">HBCM 1154</strain>
    </source>
</reference>
<dbReference type="InterPro" id="IPR029063">
    <property type="entry name" value="SAM-dependent_MTases_sf"/>
</dbReference>
<proteinExistence type="predicted"/>
<dbReference type="SUPFAM" id="SSF53335">
    <property type="entry name" value="S-adenosyl-L-methionine-dependent methyltransferases"/>
    <property type="match status" value="1"/>
</dbReference>
<dbReference type="Gene3D" id="3.40.50.150">
    <property type="entry name" value="Vaccinia Virus protein VP39"/>
    <property type="match status" value="1"/>
</dbReference>
<dbReference type="RefSeq" id="WP_342627442.1">
    <property type="nucleotide sequence ID" value="NZ_CP152276.1"/>
</dbReference>